<accession>A0A1Q9C9W0</accession>
<feature type="transmembrane region" description="Helical" evidence="2">
    <location>
        <begin position="304"/>
        <end position="325"/>
    </location>
</feature>
<evidence type="ECO:0000256" key="2">
    <source>
        <dbReference type="SAM" id="Phobius"/>
    </source>
</evidence>
<evidence type="ECO:0000256" key="1">
    <source>
        <dbReference type="SAM" id="MobiDB-lite"/>
    </source>
</evidence>
<dbReference type="OMA" id="DASQHET"/>
<evidence type="ECO:0000313" key="4">
    <source>
        <dbReference type="Proteomes" id="UP000186817"/>
    </source>
</evidence>
<feature type="compositionally biased region" description="Basic and acidic residues" evidence="1">
    <location>
        <begin position="188"/>
        <end position="201"/>
    </location>
</feature>
<evidence type="ECO:0000313" key="3">
    <source>
        <dbReference type="EMBL" id="OLP79723.1"/>
    </source>
</evidence>
<feature type="compositionally biased region" description="Basic and acidic residues" evidence="1">
    <location>
        <begin position="230"/>
        <end position="277"/>
    </location>
</feature>
<sequence length="346" mass="39041">MDLLDANLCADQLSEMRRLPSLMCYRRLNEIARCCSVVLQKAFWQGFEPRLTGKGVSMTAPRRTCWLLLLLHVCPSTVLAYPCEAEIASACPDSPKSELVTCLKDASQHETPTEISSECTDFMALNSACADEIEQLCDEEFFAEETMPCLMRYRASDEEISEKCQSVMRWALPADEEEAEAVTDELGMSEKDRQEKEEWREKRKKEREAAIERMKMKEVDAKKEAERRELQKFKEENPEAFADMKRQQAEEERQQAEQKKRERLMKAAWERKKRIEAGEDPDAESGPSPPSRGPNRKPKASSSWYSTIAALIVLVVIAGIGYVVVTGTGKTAGAGGGRGGKGKKKR</sequence>
<proteinExistence type="predicted"/>
<feature type="region of interest" description="Disordered" evidence="1">
    <location>
        <begin position="230"/>
        <end position="302"/>
    </location>
</feature>
<organism evidence="3 4">
    <name type="scientific">Symbiodinium microadriaticum</name>
    <name type="common">Dinoflagellate</name>
    <name type="synonym">Zooxanthella microadriatica</name>
    <dbReference type="NCBI Taxonomy" id="2951"/>
    <lineage>
        <taxon>Eukaryota</taxon>
        <taxon>Sar</taxon>
        <taxon>Alveolata</taxon>
        <taxon>Dinophyceae</taxon>
        <taxon>Suessiales</taxon>
        <taxon>Symbiodiniaceae</taxon>
        <taxon>Symbiodinium</taxon>
    </lineage>
</organism>
<dbReference type="AlphaFoldDB" id="A0A1Q9C9W0"/>
<feature type="region of interest" description="Disordered" evidence="1">
    <location>
        <begin position="175"/>
        <end position="201"/>
    </location>
</feature>
<keyword evidence="2" id="KW-0812">Transmembrane</keyword>
<name>A0A1Q9C9W0_SYMMI</name>
<comment type="caution">
    <text evidence="3">The sequence shown here is derived from an EMBL/GenBank/DDBJ whole genome shotgun (WGS) entry which is preliminary data.</text>
</comment>
<gene>
    <name evidence="3" type="ORF">AK812_SmicGene39947</name>
</gene>
<keyword evidence="4" id="KW-1185">Reference proteome</keyword>
<keyword evidence="2" id="KW-0472">Membrane</keyword>
<dbReference type="Proteomes" id="UP000186817">
    <property type="component" value="Unassembled WGS sequence"/>
</dbReference>
<dbReference type="OrthoDB" id="447107at2759"/>
<dbReference type="EMBL" id="LSRX01001452">
    <property type="protein sequence ID" value="OLP79723.1"/>
    <property type="molecule type" value="Genomic_DNA"/>
</dbReference>
<keyword evidence="2" id="KW-1133">Transmembrane helix</keyword>
<protein>
    <submittedName>
        <fullName evidence="3">Reticulocyte-binding protein 2-like a</fullName>
    </submittedName>
</protein>
<reference evidence="3 4" key="1">
    <citation type="submission" date="2016-02" db="EMBL/GenBank/DDBJ databases">
        <title>Genome analysis of coral dinoflagellate symbionts highlights evolutionary adaptations to a symbiotic lifestyle.</title>
        <authorList>
            <person name="Aranda M."/>
            <person name="Li Y."/>
            <person name="Liew Y.J."/>
            <person name="Baumgarten S."/>
            <person name="Simakov O."/>
            <person name="Wilson M."/>
            <person name="Piel J."/>
            <person name="Ashoor H."/>
            <person name="Bougouffa S."/>
            <person name="Bajic V.B."/>
            <person name="Ryu T."/>
            <person name="Ravasi T."/>
            <person name="Bayer T."/>
            <person name="Micklem G."/>
            <person name="Kim H."/>
            <person name="Bhak J."/>
            <person name="Lajeunesse T.C."/>
            <person name="Voolstra C.R."/>
        </authorList>
    </citation>
    <scope>NUCLEOTIDE SEQUENCE [LARGE SCALE GENOMIC DNA]</scope>
    <source>
        <strain evidence="3 4">CCMP2467</strain>
    </source>
</reference>